<comment type="caution">
    <text evidence="1">The sequence shown here is derived from an EMBL/GenBank/DDBJ whole genome shotgun (WGS) entry which is preliminary data.</text>
</comment>
<dbReference type="EMBL" id="BGPR01001412">
    <property type="protein sequence ID" value="GBM53291.1"/>
    <property type="molecule type" value="Genomic_DNA"/>
</dbReference>
<dbReference type="AlphaFoldDB" id="A0A4Y2GIW3"/>
<proteinExistence type="predicted"/>
<keyword evidence="2" id="KW-1185">Reference proteome</keyword>
<accession>A0A4Y2GIW3</accession>
<sequence length="129" mass="14755">MRQQRFKSPPERHPTPVHWNEVYLELPSTPRLPDPSLWTALHPPDDFRNNMFGYAKAPGIRAPGPVLSSEVDDPSVNKKYSPETLAYYKKFHFSNLLIEVLILIDFMKLIHGVRSLNMEPGDMGNVSVL</sequence>
<evidence type="ECO:0000313" key="1">
    <source>
        <dbReference type="EMBL" id="GBM53291.1"/>
    </source>
</evidence>
<organism evidence="1 2">
    <name type="scientific">Araneus ventricosus</name>
    <name type="common">Orbweaver spider</name>
    <name type="synonym">Epeira ventricosa</name>
    <dbReference type="NCBI Taxonomy" id="182803"/>
    <lineage>
        <taxon>Eukaryota</taxon>
        <taxon>Metazoa</taxon>
        <taxon>Ecdysozoa</taxon>
        <taxon>Arthropoda</taxon>
        <taxon>Chelicerata</taxon>
        <taxon>Arachnida</taxon>
        <taxon>Araneae</taxon>
        <taxon>Araneomorphae</taxon>
        <taxon>Entelegynae</taxon>
        <taxon>Araneoidea</taxon>
        <taxon>Araneidae</taxon>
        <taxon>Araneus</taxon>
    </lineage>
</organism>
<protein>
    <submittedName>
        <fullName evidence="1">Uncharacterized protein</fullName>
    </submittedName>
</protein>
<dbReference type="Proteomes" id="UP000499080">
    <property type="component" value="Unassembled WGS sequence"/>
</dbReference>
<evidence type="ECO:0000313" key="2">
    <source>
        <dbReference type="Proteomes" id="UP000499080"/>
    </source>
</evidence>
<reference evidence="1 2" key="1">
    <citation type="journal article" date="2019" name="Sci. Rep.">
        <title>Orb-weaving spider Araneus ventricosus genome elucidates the spidroin gene catalogue.</title>
        <authorList>
            <person name="Kono N."/>
            <person name="Nakamura H."/>
            <person name="Ohtoshi R."/>
            <person name="Moran D.A.P."/>
            <person name="Shinohara A."/>
            <person name="Yoshida Y."/>
            <person name="Fujiwara M."/>
            <person name="Mori M."/>
            <person name="Tomita M."/>
            <person name="Arakawa K."/>
        </authorList>
    </citation>
    <scope>NUCLEOTIDE SEQUENCE [LARGE SCALE GENOMIC DNA]</scope>
</reference>
<gene>
    <name evidence="1" type="ORF">AVEN_52316_1</name>
</gene>
<name>A0A4Y2GIW3_ARAVE</name>